<name>A0ABW1P3B5_9PSEU</name>
<reference evidence="2" key="1">
    <citation type="journal article" date="2019" name="Int. J. Syst. Evol. Microbiol.">
        <title>The Global Catalogue of Microorganisms (GCM) 10K type strain sequencing project: providing services to taxonomists for standard genome sequencing and annotation.</title>
        <authorList>
            <consortium name="The Broad Institute Genomics Platform"/>
            <consortium name="The Broad Institute Genome Sequencing Center for Infectious Disease"/>
            <person name="Wu L."/>
            <person name="Ma J."/>
        </authorList>
    </citation>
    <scope>NUCLEOTIDE SEQUENCE [LARGE SCALE GENOMIC DNA]</scope>
    <source>
        <strain evidence="2">CGMCC 4.7246</strain>
    </source>
</reference>
<dbReference type="Proteomes" id="UP001596220">
    <property type="component" value="Unassembled WGS sequence"/>
</dbReference>
<dbReference type="RefSeq" id="WP_380635490.1">
    <property type="nucleotide sequence ID" value="NZ_JBHSQO010000009.1"/>
</dbReference>
<accession>A0ABW1P3B5</accession>
<evidence type="ECO:0000313" key="2">
    <source>
        <dbReference type="Proteomes" id="UP001596220"/>
    </source>
</evidence>
<dbReference type="EMBL" id="JBHSQO010000009">
    <property type="protein sequence ID" value="MFC6089976.1"/>
    <property type="molecule type" value="Genomic_DNA"/>
</dbReference>
<keyword evidence="2" id="KW-1185">Reference proteome</keyword>
<sequence>MPDAYLLASARAGVVRDLFAARGVRPDRMKTSVSVDAAPENSDPVTRQVDVLVN</sequence>
<protein>
    <submittedName>
        <fullName evidence="1">Uncharacterized protein</fullName>
    </submittedName>
</protein>
<comment type="caution">
    <text evidence="1">The sequence shown here is derived from an EMBL/GenBank/DDBJ whole genome shotgun (WGS) entry which is preliminary data.</text>
</comment>
<gene>
    <name evidence="1" type="ORF">ACFP3R_11900</name>
</gene>
<proteinExistence type="predicted"/>
<evidence type="ECO:0000313" key="1">
    <source>
        <dbReference type="EMBL" id="MFC6089976.1"/>
    </source>
</evidence>
<organism evidence="1 2">
    <name type="scientific">Saccharothrix lopnurensis</name>
    <dbReference type="NCBI Taxonomy" id="1670621"/>
    <lineage>
        <taxon>Bacteria</taxon>
        <taxon>Bacillati</taxon>
        <taxon>Actinomycetota</taxon>
        <taxon>Actinomycetes</taxon>
        <taxon>Pseudonocardiales</taxon>
        <taxon>Pseudonocardiaceae</taxon>
        <taxon>Saccharothrix</taxon>
    </lineage>
</organism>